<accession>A0A3P3YEV0</accession>
<dbReference type="AlphaFoldDB" id="A0A3P3YEV0"/>
<dbReference type="GO" id="GO:0005886">
    <property type="term" value="C:plasma membrane"/>
    <property type="evidence" value="ECO:0007669"/>
    <property type="project" value="TreeGrafter"/>
</dbReference>
<feature type="compositionally biased region" description="Polar residues" evidence="1">
    <location>
        <begin position="297"/>
        <end position="307"/>
    </location>
</feature>
<dbReference type="InterPro" id="IPR019332">
    <property type="entry name" value="OSCP1"/>
</dbReference>
<evidence type="ECO:0000313" key="2">
    <source>
        <dbReference type="EMBL" id="SPQ98706.1"/>
    </source>
</evidence>
<dbReference type="PANTHER" id="PTHR21439:SF0">
    <property type="entry name" value="PROTEIN OSCP1"/>
    <property type="match status" value="1"/>
</dbReference>
<sequence>MALLCMPILVINMGGEMIYIIDQRLKAQSISGDKSIRVLEDVVSTMFNPKFVDEIFKPKPIYTNDALQQIFRRLAHSSIMRLNETSMEKLYDLMTMGFKYQVLSCTVPSDLLKITVKHLNTLMSLFPSSAHDSAAYALINRTMQLVAKVSQQVYDNLRDWELAALRYRLAMFFQDRKVKVSLLLQDNLQSQTGAIIISHVRRVSSPAGKDLLGTVNVYKQQTRLERVVHLSVPGRDTVGEAFQPKKPDEKTPAAQAPVLDRPTSRQSVVSCALGSNIYELDRQTSDPSAAAADHDQPSNQATPAQELQAPVNQQAVACLDLLAGLIQAPADIKDNSFKLDLGMTLGTGSDASDGQPQSSFHVQKITINASQNSSSAIADWGPDEGTTTKPTEDDQLDLLAMMTSLEDGI</sequence>
<geneLocation type="mitochondrion" evidence="2"/>
<dbReference type="PANTHER" id="PTHR21439">
    <property type="entry name" value="OXIDORED-NITRO DOMAIN-CONTAINING PROTEIN"/>
    <property type="match status" value="1"/>
</dbReference>
<proteinExistence type="predicted"/>
<evidence type="ECO:0000256" key="1">
    <source>
        <dbReference type="SAM" id="MobiDB-lite"/>
    </source>
</evidence>
<name>A0A3P3YEV0_PLABS</name>
<dbReference type="EMBL" id="OVEO01000010">
    <property type="protein sequence ID" value="SPQ98706.1"/>
    <property type="molecule type" value="Genomic_DNA"/>
</dbReference>
<gene>
    <name evidence="2" type="ORF">PLBR_LOCUS5921</name>
</gene>
<feature type="region of interest" description="Disordered" evidence="1">
    <location>
        <begin position="283"/>
        <end position="307"/>
    </location>
</feature>
<dbReference type="Pfam" id="PF10188">
    <property type="entry name" value="Oscp1"/>
    <property type="match status" value="1"/>
</dbReference>
<feature type="region of interest" description="Disordered" evidence="1">
    <location>
        <begin position="236"/>
        <end position="262"/>
    </location>
</feature>
<keyword evidence="2" id="KW-0496">Mitochondrion</keyword>
<dbReference type="Proteomes" id="UP000290189">
    <property type="component" value="Unassembled WGS sequence"/>
</dbReference>
<reference evidence="2 3" key="1">
    <citation type="submission" date="2018-03" db="EMBL/GenBank/DDBJ databases">
        <authorList>
            <person name="Fogelqvist J."/>
        </authorList>
    </citation>
    <scope>NUCLEOTIDE SEQUENCE [LARGE SCALE GENOMIC DNA]</scope>
</reference>
<dbReference type="GO" id="GO:0005737">
    <property type="term" value="C:cytoplasm"/>
    <property type="evidence" value="ECO:0007669"/>
    <property type="project" value="TreeGrafter"/>
</dbReference>
<protein>
    <submittedName>
        <fullName evidence="2">Uncharacterized protein</fullName>
    </submittedName>
</protein>
<organism evidence="2 3">
    <name type="scientific">Plasmodiophora brassicae</name>
    <name type="common">Clubroot disease agent</name>
    <dbReference type="NCBI Taxonomy" id="37360"/>
    <lineage>
        <taxon>Eukaryota</taxon>
        <taxon>Sar</taxon>
        <taxon>Rhizaria</taxon>
        <taxon>Endomyxa</taxon>
        <taxon>Phytomyxea</taxon>
        <taxon>Plasmodiophorida</taxon>
        <taxon>Plasmodiophoridae</taxon>
        <taxon>Plasmodiophora</taxon>
    </lineage>
</organism>
<evidence type="ECO:0000313" key="3">
    <source>
        <dbReference type="Proteomes" id="UP000290189"/>
    </source>
</evidence>